<evidence type="ECO:0000256" key="10">
    <source>
        <dbReference type="ARBA" id="ARBA00031461"/>
    </source>
</evidence>
<dbReference type="PANTHER" id="PTHR43024">
    <property type="entry name" value="UDP-N-ACETYLMURAMOYL-TRIPEPTIDE--D-ALANYL-D-ALANINE LIGASE"/>
    <property type="match status" value="1"/>
</dbReference>
<keyword evidence="3" id="KW-0132">Cell division</keyword>
<dbReference type="GO" id="GO:0071555">
    <property type="term" value="P:cell wall organization"/>
    <property type="evidence" value="ECO:0007669"/>
    <property type="project" value="UniProtKB-KW"/>
</dbReference>
<name>A0A3B1CRW5_9ZZZZ</name>
<keyword evidence="8" id="KW-0131">Cell cycle</keyword>
<dbReference type="GO" id="GO:0009252">
    <property type="term" value="P:peptidoglycan biosynthetic process"/>
    <property type="evidence" value="ECO:0007669"/>
    <property type="project" value="UniProtKB-KW"/>
</dbReference>
<evidence type="ECO:0000256" key="8">
    <source>
        <dbReference type="ARBA" id="ARBA00023306"/>
    </source>
</evidence>
<feature type="domain" description="Mur ligase N-terminal catalytic" evidence="11">
    <location>
        <begin position="26"/>
        <end position="102"/>
    </location>
</feature>
<evidence type="ECO:0000256" key="6">
    <source>
        <dbReference type="ARBA" id="ARBA00022960"/>
    </source>
</evidence>
<dbReference type="InterPro" id="IPR000713">
    <property type="entry name" value="Mur_ligase_N"/>
</dbReference>
<evidence type="ECO:0000256" key="3">
    <source>
        <dbReference type="ARBA" id="ARBA00022618"/>
    </source>
</evidence>
<keyword evidence="7" id="KW-0573">Peptidoglycan synthesis</keyword>
<dbReference type="GO" id="GO:0005524">
    <property type="term" value="F:ATP binding"/>
    <property type="evidence" value="ECO:0007669"/>
    <property type="project" value="UniProtKB-KW"/>
</dbReference>
<dbReference type="SUPFAM" id="SSF53623">
    <property type="entry name" value="MurD-like peptide ligases, catalytic domain"/>
    <property type="match status" value="1"/>
</dbReference>
<evidence type="ECO:0000256" key="7">
    <source>
        <dbReference type="ARBA" id="ARBA00022984"/>
    </source>
</evidence>
<evidence type="ECO:0000256" key="1">
    <source>
        <dbReference type="ARBA" id="ARBA00022490"/>
    </source>
</evidence>
<evidence type="ECO:0000256" key="9">
    <source>
        <dbReference type="ARBA" id="ARBA00023316"/>
    </source>
</evidence>
<dbReference type="Gene3D" id="3.40.1390.10">
    <property type="entry name" value="MurE/MurF, N-terminal domain"/>
    <property type="match status" value="1"/>
</dbReference>
<dbReference type="InterPro" id="IPR036615">
    <property type="entry name" value="Mur_ligase_C_dom_sf"/>
</dbReference>
<dbReference type="SUPFAM" id="SSF63418">
    <property type="entry name" value="MurE/MurF N-terminal domain"/>
    <property type="match status" value="1"/>
</dbReference>
<dbReference type="Pfam" id="PF02875">
    <property type="entry name" value="Mur_ligase_C"/>
    <property type="match status" value="1"/>
</dbReference>
<dbReference type="InterPro" id="IPR013221">
    <property type="entry name" value="Mur_ligase_cen"/>
</dbReference>
<sequence>MIESNAQECLKAMQGELLSGRESEAFTGVSIDTRTLKAGQLFFCIQGPNFDGHAFIGQAVKKKASGIIISDREQLGSIVQKADAPFVIRVGDTLSALQDLARFHRQRLPVRVVGITGTNGKSTTKEMIASITETRFKTLKTRGNLNNHIGLPLNVLDLDKTHEVAVLEMGMSAAGEIRLLADIAKPDIGVITNISEGHLDQLKTLKNVQSAKGELFDSLNDKATAIINADDPLVLELATALKAAVKQTTFGIENPADTRADTIKATSGGHEFTVDLLGNKFEVHLPFPGHCNVYNALAAIATGHTLGIGAAEMKAGLAKCKLLSQRHEIFQHDSKTIINDTYNANPKSMREALTTLVEYPTPGHRIFVIGDMLELGDFAQSAHTDLGKEIARQPIDMLVTVGKMTALTAKGAHASGMKKDQIIAFKEHKEASDFLRENTRDGDCLLFKGSRGSGMEKVLKQLIHPEAN</sequence>
<evidence type="ECO:0000256" key="5">
    <source>
        <dbReference type="ARBA" id="ARBA00022840"/>
    </source>
</evidence>
<dbReference type="InterPro" id="IPR035911">
    <property type="entry name" value="MurE/MurF_N"/>
</dbReference>
<proteinExistence type="inferred from homology"/>
<dbReference type="Pfam" id="PF01225">
    <property type="entry name" value="Mur_ligase"/>
    <property type="match status" value="1"/>
</dbReference>
<dbReference type="AlphaFoldDB" id="A0A3B1CRW5"/>
<protein>
    <recommendedName>
        <fullName evidence="10">UDP-MurNAc-pentapeptide synthetase</fullName>
    </recommendedName>
</protein>
<dbReference type="InterPro" id="IPR004101">
    <property type="entry name" value="Mur_ligase_C"/>
</dbReference>
<gene>
    <name evidence="14" type="ORF">MNBD_NITROSPINAE05-511</name>
</gene>
<accession>A0A3B1CRW5</accession>
<evidence type="ECO:0000259" key="11">
    <source>
        <dbReference type="Pfam" id="PF01225"/>
    </source>
</evidence>
<organism evidence="14">
    <name type="scientific">hydrothermal vent metagenome</name>
    <dbReference type="NCBI Taxonomy" id="652676"/>
    <lineage>
        <taxon>unclassified sequences</taxon>
        <taxon>metagenomes</taxon>
        <taxon>ecological metagenomes</taxon>
    </lineage>
</organism>
<dbReference type="GO" id="GO:0051301">
    <property type="term" value="P:cell division"/>
    <property type="evidence" value="ECO:0007669"/>
    <property type="project" value="UniProtKB-KW"/>
</dbReference>
<evidence type="ECO:0000256" key="4">
    <source>
        <dbReference type="ARBA" id="ARBA00022741"/>
    </source>
</evidence>
<keyword evidence="5" id="KW-0067">ATP-binding</keyword>
<dbReference type="InterPro" id="IPR005863">
    <property type="entry name" value="UDP-N-AcMur_synth"/>
</dbReference>
<dbReference type="Gene3D" id="3.90.190.20">
    <property type="entry name" value="Mur ligase, C-terminal domain"/>
    <property type="match status" value="1"/>
</dbReference>
<dbReference type="Pfam" id="PF08245">
    <property type="entry name" value="Mur_ligase_M"/>
    <property type="match status" value="1"/>
</dbReference>
<keyword evidence="1" id="KW-0963">Cytoplasm</keyword>
<keyword evidence="4" id="KW-0547">Nucleotide-binding</keyword>
<dbReference type="EMBL" id="UOGG01000220">
    <property type="protein sequence ID" value="VAX32749.1"/>
    <property type="molecule type" value="Genomic_DNA"/>
</dbReference>
<dbReference type="GO" id="GO:0008360">
    <property type="term" value="P:regulation of cell shape"/>
    <property type="evidence" value="ECO:0007669"/>
    <property type="project" value="UniProtKB-KW"/>
</dbReference>
<keyword evidence="6" id="KW-0133">Cell shape</keyword>
<dbReference type="GO" id="GO:0047480">
    <property type="term" value="F:UDP-N-acetylmuramoyl-tripeptide-D-alanyl-D-alanine ligase activity"/>
    <property type="evidence" value="ECO:0007669"/>
    <property type="project" value="InterPro"/>
</dbReference>
<keyword evidence="2 14" id="KW-0436">Ligase</keyword>
<keyword evidence="9" id="KW-0961">Cell wall biogenesis/degradation</keyword>
<evidence type="ECO:0000259" key="13">
    <source>
        <dbReference type="Pfam" id="PF08245"/>
    </source>
</evidence>
<dbReference type="InterPro" id="IPR051046">
    <property type="entry name" value="MurCDEF_CellWall_CoF430Synth"/>
</dbReference>
<dbReference type="SUPFAM" id="SSF53244">
    <property type="entry name" value="MurD-like peptide ligases, peptide-binding domain"/>
    <property type="match status" value="1"/>
</dbReference>
<dbReference type="NCBIfam" id="TIGR01143">
    <property type="entry name" value="murF"/>
    <property type="match status" value="1"/>
</dbReference>
<dbReference type="HAMAP" id="MF_02019">
    <property type="entry name" value="MurF"/>
    <property type="match status" value="1"/>
</dbReference>
<dbReference type="PANTHER" id="PTHR43024:SF1">
    <property type="entry name" value="UDP-N-ACETYLMURAMOYL-TRIPEPTIDE--D-ALANYL-D-ALANINE LIGASE"/>
    <property type="match status" value="1"/>
</dbReference>
<evidence type="ECO:0000259" key="12">
    <source>
        <dbReference type="Pfam" id="PF02875"/>
    </source>
</evidence>
<feature type="domain" description="Mur ligase C-terminal" evidence="12">
    <location>
        <begin position="326"/>
        <end position="451"/>
    </location>
</feature>
<dbReference type="InterPro" id="IPR036565">
    <property type="entry name" value="Mur-like_cat_sf"/>
</dbReference>
<evidence type="ECO:0000256" key="2">
    <source>
        <dbReference type="ARBA" id="ARBA00022598"/>
    </source>
</evidence>
<feature type="domain" description="Mur ligase central" evidence="13">
    <location>
        <begin position="115"/>
        <end position="302"/>
    </location>
</feature>
<evidence type="ECO:0000313" key="14">
    <source>
        <dbReference type="EMBL" id="VAX32749.1"/>
    </source>
</evidence>
<dbReference type="Gene3D" id="3.40.1190.10">
    <property type="entry name" value="Mur-like, catalytic domain"/>
    <property type="match status" value="1"/>
</dbReference>
<reference evidence="14" key="1">
    <citation type="submission" date="2018-06" db="EMBL/GenBank/DDBJ databases">
        <authorList>
            <person name="Zhirakovskaya E."/>
        </authorList>
    </citation>
    <scope>NUCLEOTIDE SEQUENCE</scope>
</reference>